<dbReference type="SUPFAM" id="SSF52540">
    <property type="entry name" value="P-loop containing nucleoside triphosphate hydrolases"/>
    <property type="match status" value="1"/>
</dbReference>
<dbReference type="GO" id="GO:0016020">
    <property type="term" value="C:membrane"/>
    <property type="evidence" value="ECO:0007669"/>
    <property type="project" value="InterPro"/>
</dbReference>
<dbReference type="InterPro" id="IPR003439">
    <property type="entry name" value="ABC_transporter-like_ATP-bd"/>
</dbReference>
<gene>
    <name evidence="7" type="ORF">SAMN04490369_105010</name>
</gene>
<dbReference type="Gene3D" id="3.40.50.300">
    <property type="entry name" value="P-loop containing nucleotide triphosphate hydrolases"/>
    <property type="match status" value="1"/>
</dbReference>
<keyword evidence="5" id="KW-0175">Coiled coil</keyword>
<evidence type="ECO:0000256" key="5">
    <source>
        <dbReference type="SAM" id="Coils"/>
    </source>
</evidence>
<protein>
    <submittedName>
        <fullName evidence="7">Capsular polysaccharide transport system ATP-binding protein</fullName>
    </submittedName>
</protein>
<dbReference type="PROSITE" id="PS50893">
    <property type="entry name" value="ABC_TRANSPORTER_2"/>
    <property type="match status" value="1"/>
</dbReference>
<feature type="domain" description="ABC transporter" evidence="6">
    <location>
        <begin position="2"/>
        <end position="224"/>
    </location>
</feature>
<evidence type="ECO:0000256" key="4">
    <source>
        <dbReference type="ARBA" id="ARBA00022840"/>
    </source>
</evidence>
<dbReference type="STRING" id="77097.SAMN04490369_105010"/>
<name>A0A1H8MH59_9GAMM</name>
<sequence>MIEINNLYKRYHNHHGSDWVLKDINLTIPTGVSVGLIGANGAGKSTLLKLIAGMDKPERGEVIRRSRVSWPVGLAGGMQNNMTGRQNVKFVARTQGSGSKEVKRVIQFVEEFAEIGKAFDEPVRTYSSGMRARLSFGLSLSFDFDVYISDEATAVGDRAFKAKAQALFKERIGKASLIMVSHSEGILKDLCQAGLYLKEGRAYWHDDINAAIKAYHADVDSGKEVTKPKAAHKPKRFDSLPSNIPEADKHLQQAKSKLAEAQRALKIANQQNLLPIYRKHIRDDIPKRQQQVANAQRHLEALKQEQGGSNTAAEQTE</sequence>
<feature type="coiled-coil region" evidence="5">
    <location>
        <begin position="244"/>
        <end position="305"/>
    </location>
</feature>
<dbReference type="InterPro" id="IPR003593">
    <property type="entry name" value="AAA+_ATPase"/>
</dbReference>
<dbReference type="CDD" id="cd03220">
    <property type="entry name" value="ABC_KpsT_Wzt"/>
    <property type="match status" value="1"/>
</dbReference>
<dbReference type="InterPro" id="IPR017871">
    <property type="entry name" value="ABC_transporter-like_CS"/>
</dbReference>
<dbReference type="SMART" id="SM00382">
    <property type="entry name" value="AAA"/>
    <property type="match status" value="1"/>
</dbReference>
<proteinExistence type="inferred from homology"/>
<accession>A0A1H8MH59</accession>
<evidence type="ECO:0000256" key="2">
    <source>
        <dbReference type="ARBA" id="ARBA00022448"/>
    </source>
</evidence>
<evidence type="ECO:0000256" key="1">
    <source>
        <dbReference type="ARBA" id="ARBA00005417"/>
    </source>
</evidence>
<comment type="similarity">
    <text evidence="1">Belongs to the ABC transporter superfamily.</text>
</comment>
<dbReference type="AlphaFoldDB" id="A0A1H8MH59"/>
<dbReference type="GO" id="GO:0016887">
    <property type="term" value="F:ATP hydrolysis activity"/>
    <property type="evidence" value="ECO:0007669"/>
    <property type="project" value="InterPro"/>
</dbReference>
<dbReference type="GO" id="GO:0005524">
    <property type="term" value="F:ATP binding"/>
    <property type="evidence" value="ECO:0007669"/>
    <property type="project" value="UniProtKB-KW"/>
</dbReference>
<dbReference type="PANTHER" id="PTHR46743:SF2">
    <property type="entry name" value="TEICHOIC ACIDS EXPORT ATP-BINDING PROTEIN TAGH"/>
    <property type="match status" value="1"/>
</dbReference>
<dbReference type="Pfam" id="PF00005">
    <property type="entry name" value="ABC_tran"/>
    <property type="match status" value="1"/>
</dbReference>
<dbReference type="InterPro" id="IPR050683">
    <property type="entry name" value="Bact_Polysacc_Export_ATP-bd"/>
</dbReference>
<keyword evidence="4 7" id="KW-0067">ATP-binding</keyword>
<evidence type="ECO:0000313" key="8">
    <source>
        <dbReference type="Proteomes" id="UP000199493"/>
    </source>
</evidence>
<dbReference type="EMBL" id="FODB01000050">
    <property type="protein sequence ID" value="SEO16649.1"/>
    <property type="molecule type" value="Genomic_DNA"/>
</dbReference>
<dbReference type="PROSITE" id="PS00211">
    <property type="entry name" value="ABC_TRANSPORTER_1"/>
    <property type="match status" value="1"/>
</dbReference>
<evidence type="ECO:0000313" key="7">
    <source>
        <dbReference type="EMBL" id="SEO16649.1"/>
    </source>
</evidence>
<organism evidence="7 8">
    <name type="scientific">Vreelandella aquamarina</name>
    <dbReference type="NCBI Taxonomy" id="77097"/>
    <lineage>
        <taxon>Bacteria</taxon>
        <taxon>Pseudomonadati</taxon>
        <taxon>Pseudomonadota</taxon>
        <taxon>Gammaproteobacteria</taxon>
        <taxon>Oceanospirillales</taxon>
        <taxon>Halomonadaceae</taxon>
        <taxon>Vreelandella</taxon>
    </lineage>
</organism>
<keyword evidence="3" id="KW-0547">Nucleotide-binding</keyword>
<dbReference type="InterPro" id="IPR027417">
    <property type="entry name" value="P-loop_NTPase"/>
</dbReference>
<dbReference type="GO" id="GO:0140359">
    <property type="term" value="F:ABC-type transporter activity"/>
    <property type="evidence" value="ECO:0007669"/>
    <property type="project" value="InterPro"/>
</dbReference>
<dbReference type="InterPro" id="IPR015860">
    <property type="entry name" value="ABC_transpr_TagH-like"/>
</dbReference>
<evidence type="ECO:0000256" key="3">
    <source>
        <dbReference type="ARBA" id="ARBA00022741"/>
    </source>
</evidence>
<reference evidence="7 8" key="1">
    <citation type="submission" date="2016-10" db="EMBL/GenBank/DDBJ databases">
        <authorList>
            <person name="de Groot N.N."/>
        </authorList>
    </citation>
    <scope>NUCLEOTIDE SEQUENCE [LARGE SCALE GENOMIC DNA]</scope>
    <source>
        <strain evidence="7 8">558</strain>
    </source>
</reference>
<evidence type="ECO:0000259" key="6">
    <source>
        <dbReference type="PROSITE" id="PS50893"/>
    </source>
</evidence>
<dbReference type="Proteomes" id="UP000199493">
    <property type="component" value="Unassembled WGS sequence"/>
</dbReference>
<keyword evidence="2" id="KW-0813">Transport</keyword>
<dbReference type="RefSeq" id="WP_054641468.1">
    <property type="nucleotide sequence ID" value="NZ_FODB01000050.1"/>
</dbReference>
<dbReference type="PANTHER" id="PTHR46743">
    <property type="entry name" value="TEICHOIC ACIDS EXPORT ATP-BINDING PROTEIN TAGH"/>
    <property type="match status" value="1"/>
</dbReference>